<dbReference type="PANTHER" id="PTHR12526:SF638">
    <property type="entry name" value="SPORE COAT PROTEIN SA"/>
    <property type="match status" value="1"/>
</dbReference>
<comment type="caution">
    <text evidence="3">The sequence shown here is derived from an EMBL/GenBank/DDBJ whole genome shotgun (WGS) entry which is preliminary data.</text>
</comment>
<evidence type="ECO:0000313" key="4">
    <source>
        <dbReference type="Proteomes" id="UP000019486"/>
    </source>
</evidence>
<organism evidence="3 4">
    <name type="scientific">Skermanella stibiiresistens SB22</name>
    <dbReference type="NCBI Taxonomy" id="1385369"/>
    <lineage>
        <taxon>Bacteria</taxon>
        <taxon>Pseudomonadati</taxon>
        <taxon>Pseudomonadota</taxon>
        <taxon>Alphaproteobacteria</taxon>
        <taxon>Rhodospirillales</taxon>
        <taxon>Azospirillaceae</taxon>
        <taxon>Skermanella</taxon>
    </lineage>
</organism>
<dbReference type="Pfam" id="PF13579">
    <property type="entry name" value="Glyco_trans_4_4"/>
    <property type="match status" value="1"/>
</dbReference>
<feature type="domain" description="Glycosyl transferase family 1" evidence="1">
    <location>
        <begin position="186"/>
        <end position="345"/>
    </location>
</feature>
<dbReference type="STRING" id="1385369.N825_10095"/>
<dbReference type="Gene3D" id="3.40.50.2000">
    <property type="entry name" value="Glycogen Phosphorylase B"/>
    <property type="match status" value="2"/>
</dbReference>
<dbReference type="InterPro" id="IPR001296">
    <property type="entry name" value="Glyco_trans_1"/>
</dbReference>
<protein>
    <submittedName>
        <fullName evidence="3">Glycosyl transferase</fullName>
    </submittedName>
</protein>
<name>W9H296_9PROT</name>
<dbReference type="GO" id="GO:0016757">
    <property type="term" value="F:glycosyltransferase activity"/>
    <property type="evidence" value="ECO:0007669"/>
    <property type="project" value="InterPro"/>
</dbReference>
<dbReference type="Pfam" id="PF00534">
    <property type="entry name" value="Glycos_transf_1"/>
    <property type="match status" value="1"/>
</dbReference>
<sequence length="393" mass="40578">MKDLAGRFSSRGWRVTVLAQGAVDAPHEALAGVAVVRSGEPGGRRVPGGLGYLMALGGLWRAAKRLPRHDVVVTMTDPPMLASLGPPLGRRWGCGVINWSHDLYPDLLPVIDVKLTDAAMASLRWLALASLRRCDAVVAIGDCMAARLARDGVPASRIVTIPNWADPVVAPVPWSGNPMRDALGLGDRFTVAYSGNFGLAHPLDAVLEAAADLAVRAPDVMFLLIGEGRGLKRIKSALDRMALRNVLALPWQPAANLSVSLGAADLHLAAMDARAEGMLVPSKIAGALAAGRPCVLLGPAGGAAAKLLTENGCGEVVAPGDATRLATVILAHANDPSFHRAARAKAAAAAALWSADQAADAFLALAAAIARPARSGPRLVGRPPPRSLAAGGD</sequence>
<gene>
    <name evidence="3" type="ORF">N825_10095</name>
</gene>
<dbReference type="PATRIC" id="fig|1385369.3.peg.4006"/>
<dbReference type="AlphaFoldDB" id="W9H296"/>
<evidence type="ECO:0000259" key="1">
    <source>
        <dbReference type="Pfam" id="PF00534"/>
    </source>
</evidence>
<dbReference type="SUPFAM" id="SSF53756">
    <property type="entry name" value="UDP-Glycosyltransferase/glycogen phosphorylase"/>
    <property type="match status" value="1"/>
</dbReference>
<keyword evidence="3" id="KW-0808">Transferase</keyword>
<accession>W9H296</accession>
<evidence type="ECO:0000313" key="3">
    <source>
        <dbReference type="EMBL" id="EWY38837.1"/>
    </source>
</evidence>
<keyword evidence="4" id="KW-1185">Reference proteome</keyword>
<evidence type="ECO:0000259" key="2">
    <source>
        <dbReference type="Pfam" id="PF13579"/>
    </source>
</evidence>
<feature type="domain" description="Glycosyltransferase subfamily 4-like N-terminal" evidence="2">
    <location>
        <begin position="3"/>
        <end position="164"/>
    </location>
</feature>
<dbReference type="EMBL" id="AVFL01000015">
    <property type="protein sequence ID" value="EWY38837.1"/>
    <property type="molecule type" value="Genomic_DNA"/>
</dbReference>
<proteinExistence type="predicted"/>
<dbReference type="InterPro" id="IPR028098">
    <property type="entry name" value="Glyco_trans_4-like_N"/>
</dbReference>
<dbReference type="CDD" id="cd03794">
    <property type="entry name" value="GT4_WbuB-like"/>
    <property type="match status" value="1"/>
</dbReference>
<dbReference type="PANTHER" id="PTHR12526">
    <property type="entry name" value="GLYCOSYLTRANSFERASE"/>
    <property type="match status" value="1"/>
</dbReference>
<dbReference type="Proteomes" id="UP000019486">
    <property type="component" value="Unassembled WGS sequence"/>
</dbReference>
<reference evidence="3 4" key="1">
    <citation type="submission" date="2013-08" db="EMBL/GenBank/DDBJ databases">
        <title>The genome sequence of Skermanella stibiiresistens.</title>
        <authorList>
            <person name="Zhu W."/>
            <person name="Wang G."/>
        </authorList>
    </citation>
    <scope>NUCLEOTIDE SEQUENCE [LARGE SCALE GENOMIC DNA]</scope>
    <source>
        <strain evidence="3 4">SB22</strain>
    </source>
</reference>